<dbReference type="PANTHER" id="PTHR45815">
    <property type="entry name" value="PROTEIN DISULFIDE-ISOMERASE A6"/>
    <property type="match status" value="1"/>
</dbReference>
<dbReference type="InterPro" id="IPR017937">
    <property type="entry name" value="Thioredoxin_CS"/>
</dbReference>
<keyword evidence="11" id="KW-1185">Reference proteome</keyword>
<feature type="compositionally biased region" description="Low complexity" evidence="7">
    <location>
        <begin position="258"/>
        <end position="282"/>
    </location>
</feature>
<dbReference type="InterPro" id="IPR057305">
    <property type="entry name" value="Thioredox_PDIA6_C"/>
</dbReference>
<dbReference type="EC" id="5.3.4.1" evidence="3"/>
<keyword evidence="5" id="KW-0413">Isomerase</keyword>
<evidence type="ECO:0000313" key="10">
    <source>
        <dbReference type="EMBL" id="RPA88239.1"/>
    </source>
</evidence>
<feature type="domain" description="Thioredoxin" evidence="9">
    <location>
        <begin position="10"/>
        <end position="140"/>
    </location>
</feature>
<keyword evidence="8" id="KW-0732">Signal</keyword>
<evidence type="ECO:0000256" key="2">
    <source>
        <dbReference type="ARBA" id="ARBA00004319"/>
    </source>
</evidence>
<dbReference type="SUPFAM" id="SSF52833">
    <property type="entry name" value="Thioredoxin-like"/>
    <property type="match status" value="2"/>
</dbReference>
<evidence type="ECO:0000313" key="11">
    <source>
        <dbReference type="Proteomes" id="UP000275078"/>
    </source>
</evidence>
<evidence type="ECO:0000256" key="3">
    <source>
        <dbReference type="ARBA" id="ARBA00012723"/>
    </source>
</evidence>
<comment type="catalytic activity">
    <reaction evidence="1">
        <text>Catalyzes the rearrangement of -S-S- bonds in proteins.</text>
        <dbReference type="EC" id="5.3.4.1"/>
    </reaction>
</comment>
<dbReference type="GO" id="GO:0034976">
    <property type="term" value="P:response to endoplasmic reticulum stress"/>
    <property type="evidence" value="ECO:0007669"/>
    <property type="project" value="TreeGrafter"/>
</dbReference>
<evidence type="ECO:0000256" key="6">
    <source>
        <dbReference type="ARBA" id="ARBA00023284"/>
    </source>
</evidence>
<dbReference type="Proteomes" id="UP000275078">
    <property type="component" value="Unassembled WGS sequence"/>
</dbReference>
<feature type="signal peptide" evidence="8">
    <location>
        <begin position="1"/>
        <end position="20"/>
    </location>
</feature>
<feature type="chain" id="PRO_5018026425" description="protein disulfide-isomerase" evidence="8">
    <location>
        <begin position="21"/>
        <end position="512"/>
    </location>
</feature>
<keyword evidence="4" id="KW-1015">Disulfide bond</keyword>
<dbReference type="GO" id="GO:0015035">
    <property type="term" value="F:protein-disulfide reductase activity"/>
    <property type="evidence" value="ECO:0007669"/>
    <property type="project" value="TreeGrafter"/>
</dbReference>
<dbReference type="OrthoDB" id="10264505at2759"/>
<evidence type="ECO:0000256" key="7">
    <source>
        <dbReference type="SAM" id="MobiDB-lite"/>
    </source>
</evidence>
<dbReference type="EMBL" id="ML119645">
    <property type="protein sequence ID" value="RPA88239.1"/>
    <property type="molecule type" value="Genomic_DNA"/>
</dbReference>
<protein>
    <recommendedName>
        <fullName evidence="3">protein disulfide-isomerase</fullName>
        <ecNumber evidence="3">5.3.4.1</ecNumber>
    </recommendedName>
</protein>
<dbReference type="InterPro" id="IPR013766">
    <property type="entry name" value="Thioredoxin_domain"/>
</dbReference>
<dbReference type="PRINTS" id="PR00421">
    <property type="entry name" value="THIOREDOXIN"/>
</dbReference>
<reference evidence="10 11" key="1">
    <citation type="journal article" date="2018" name="Nat. Ecol. Evol.">
        <title>Pezizomycetes genomes reveal the molecular basis of ectomycorrhizal truffle lifestyle.</title>
        <authorList>
            <person name="Murat C."/>
            <person name="Payen T."/>
            <person name="Noel B."/>
            <person name="Kuo A."/>
            <person name="Morin E."/>
            <person name="Chen J."/>
            <person name="Kohler A."/>
            <person name="Krizsan K."/>
            <person name="Balestrini R."/>
            <person name="Da Silva C."/>
            <person name="Montanini B."/>
            <person name="Hainaut M."/>
            <person name="Levati E."/>
            <person name="Barry K.W."/>
            <person name="Belfiori B."/>
            <person name="Cichocki N."/>
            <person name="Clum A."/>
            <person name="Dockter R.B."/>
            <person name="Fauchery L."/>
            <person name="Guy J."/>
            <person name="Iotti M."/>
            <person name="Le Tacon F."/>
            <person name="Lindquist E.A."/>
            <person name="Lipzen A."/>
            <person name="Malagnac F."/>
            <person name="Mello A."/>
            <person name="Molinier V."/>
            <person name="Miyauchi S."/>
            <person name="Poulain J."/>
            <person name="Riccioni C."/>
            <person name="Rubini A."/>
            <person name="Sitrit Y."/>
            <person name="Splivallo R."/>
            <person name="Traeger S."/>
            <person name="Wang M."/>
            <person name="Zifcakova L."/>
            <person name="Wipf D."/>
            <person name="Zambonelli A."/>
            <person name="Paolocci F."/>
            <person name="Nowrousian M."/>
            <person name="Ottonello S."/>
            <person name="Baldrian P."/>
            <person name="Spatafora J.W."/>
            <person name="Henrissat B."/>
            <person name="Nagy L.G."/>
            <person name="Aury J.M."/>
            <person name="Wincker P."/>
            <person name="Grigoriev I.V."/>
            <person name="Bonfante P."/>
            <person name="Martin F.M."/>
        </authorList>
    </citation>
    <scope>NUCLEOTIDE SEQUENCE [LARGE SCALE GENOMIC DNA]</scope>
    <source>
        <strain evidence="10 11">RN42</strain>
    </source>
</reference>
<dbReference type="Gene3D" id="3.40.30.10">
    <property type="entry name" value="Glutaredoxin"/>
    <property type="match status" value="2"/>
</dbReference>
<name>A0A3N4IQL9_ASCIM</name>
<accession>A0A3N4IQL9</accession>
<organism evidence="10 11">
    <name type="scientific">Ascobolus immersus RN42</name>
    <dbReference type="NCBI Taxonomy" id="1160509"/>
    <lineage>
        <taxon>Eukaryota</taxon>
        <taxon>Fungi</taxon>
        <taxon>Dikarya</taxon>
        <taxon>Ascomycota</taxon>
        <taxon>Pezizomycotina</taxon>
        <taxon>Pezizomycetes</taxon>
        <taxon>Pezizales</taxon>
        <taxon>Ascobolaceae</taxon>
        <taxon>Ascobolus</taxon>
    </lineage>
</organism>
<evidence type="ECO:0000259" key="9">
    <source>
        <dbReference type="PROSITE" id="PS51352"/>
    </source>
</evidence>
<gene>
    <name evidence="10" type="ORF">BJ508DRAFT_410103</name>
</gene>
<dbReference type="InterPro" id="IPR036249">
    <property type="entry name" value="Thioredoxin-like_sf"/>
</dbReference>
<dbReference type="AlphaFoldDB" id="A0A3N4IQL9"/>
<dbReference type="Pfam" id="PF00085">
    <property type="entry name" value="Thioredoxin"/>
    <property type="match status" value="1"/>
</dbReference>
<dbReference type="STRING" id="1160509.A0A3N4IQL9"/>
<dbReference type="PROSITE" id="PS51352">
    <property type="entry name" value="THIOREDOXIN_2"/>
    <property type="match status" value="1"/>
</dbReference>
<dbReference type="PROSITE" id="PS00194">
    <property type="entry name" value="THIOREDOXIN_1"/>
    <property type="match status" value="1"/>
</dbReference>
<keyword evidence="6" id="KW-0676">Redox-active center</keyword>
<evidence type="ECO:0000256" key="8">
    <source>
        <dbReference type="SAM" id="SignalP"/>
    </source>
</evidence>
<dbReference type="Pfam" id="PF24541">
    <property type="entry name" value="Thioredox_PDIA6_C"/>
    <property type="match status" value="1"/>
</dbReference>
<comment type="subcellular location">
    <subcellularLocation>
        <location evidence="2">Endoplasmic reticulum lumen</location>
    </subcellularLocation>
</comment>
<evidence type="ECO:0000256" key="5">
    <source>
        <dbReference type="ARBA" id="ARBA00023235"/>
    </source>
</evidence>
<dbReference type="PANTHER" id="PTHR45815:SF3">
    <property type="entry name" value="PROTEIN DISULFIDE-ISOMERASE A6"/>
    <property type="match status" value="1"/>
</dbReference>
<sequence>MVCLKELALASLLLTGSASALYSSKGPVLQVNEKNFKKEILNSNTAAIVEFFAPWCGHCKNLAPEYQKAAKNLQGIAKVAAVDCDNESNKKFCSQHGVQGFPTLKVFTPSNKPGKPKIEDYNGARTAKAIVDTLVERIPNKVARVSSKNLDDHLSRRNETTKAILFTNKGTTSAMYKGLALTFADAIDFAQIRDTETAAVERFGITKFPTLLVIPGGKTEPIVYDGDIKREKVFEFLKNITPPLEAPAEPKKDKKASSKSSKASKSSSASASSETPETSAAPQTEPEPAKAQENIIWLIPGLMDLPALQQGCFTPHSKTCIIALTPTPDSLNDPTITAFTAIHDKLRAVSPGKTRFYKLNTSGEPAEFLHSKVGLKEGQTVLAVNGHRRWVSFYEGKENDLVEMSAWVDDVRLGTQKKVKLDEALLAEQTDDQVIDESKIKEPVAASEEPAAEETVKILPVDEEVVPEPEAVKILPIEVDGEGVPVAAQEEILEQILEENEKKKAEKAHDEL</sequence>
<feature type="region of interest" description="Disordered" evidence="7">
    <location>
        <begin position="244"/>
        <end position="289"/>
    </location>
</feature>
<dbReference type="GO" id="GO:0005788">
    <property type="term" value="C:endoplasmic reticulum lumen"/>
    <property type="evidence" value="ECO:0007669"/>
    <property type="project" value="UniProtKB-SubCell"/>
</dbReference>
<dbReference type="GO" id="GO:0003756">
    <property type="term" value="F:protein disulfide isomerase activity"/>
    <property type="evidence" value="ECO:0007669"/>
    <property type="project" value="UniProtKB-EC"/>
</dbReference>
<evidence type="ECO:0000256" key="4">
    <source>
        <dbReference type="ARBA" id="ARBA00023157"/>
    </source>
</evidence>
<dbReference type="CDD" id="cd03002">
    <property type="entry name" value="PDI_a_MPD1_like"/>
    <property type="match status" value="1"/>
</dbReference>
<proteinExistence type="predicted"/>
<evidence type="ECO:0000256" key="1">
    <source>
        <dbReference type="ARBA" id="ARBA00001182"/>
    </source>
</evidence>